<dbReference type="Proteomes" id="UP000821866">
    <property type="component" value="Chromosome 2"/>
</dbReference>
<organism evidence="1 2">
    <name type="scientific">Rhipicephalus microplus</name>
    <name type="common">Cattle tick</name>
    <name type="synonym">Boophilus microplus</name>
    <dbReference type="NCBI Taxonomy" id="6941"/>
    <lineage>
        <taxon>Eukaryota</taxon>
        <taxon>Metazoa</taxon>
        <taxon>Ecdysozoa</taxon>
        <taxon>Arthropoda</taxon>
        <taxon>Chelicerata</taxon>
        <taxon>Arachnida</taxon>
        <taxon>Acari</taxon>
        <taxon>Parasitiformes</taxon>
        <taxon>Ixodida</taxon>
        <taxon>Ixodoidea</taxon>
        <taxon>Ixodidae</taxon>
        <taxon>Rhipicephalinae</taxon>
        <taxon>Rhipicephalus</taxon>
        <taxon>Boophilus</taxon>
    </lineage>
</organism>
<protein>
    <submittedName>
        <fullName evidence="1">Uncharacterized protein</fullName>
    </submittedName>
</protein>
<dbReference type="SUPFAM" id="SSF53098">
    <property type="entry name" value="Ribonuclease H-like"/>
    <property type="match status" value="1"/>
</dbReference>
<reference evidence="1" key="1">
    <citation type="journal article" date="2020" name="Cell">
        <title>Large-Scale Comparative Analyses of Tick Genomes Elucidate Their Genetic Diversity and Vector Capacities.</title>
        <authorList>
            <consortium name="Tick Genome and Microbiome Consortium (TIGMIC)"/>
            <person name="Jia N."/>
            <person name="Wang J."/>
            <person name="Shi W."/>
            <person name="Du L."/>
            <person name="Sun Y."/>
            <person name="Zhan W."/>
            <person name="Jiang J.F."/>
            <person name="Wang Q."/>
            <person name="Zhang B."/>
            <person name="Ji P."/>
            <person name="Bell-Sakyi L."/>
            <person name="Cui X.M."/>
            <person name="Yuan T.T."/>
            <person name="Jiang B.G."/>
            <person name="Yang W.F."/>
            <person name="Lam T.T."/>
            <person name="Chang Q.C."/>
            <person name="Ding S.J."/>
            <person name="Wang X.J."/>
            <person name="Zhu J.G."/>
            <person name="Ruan X.D."/>
            <person name="Zhao L."/>
            <person name="Wei J.T."/>
            <person name="Ye R.Z."/>
            <person name="Que T.C."/>
            <person name="Du C.H."/>
            <person name="Zhou Y.H."/>
            <person name="Cheng J.X."/>
            <person name="Dai P.F."/>
            <person name="Guo W.B."/>
            <person name="Han X.H."/>
            <person name="Huang E.J."/>
            <person name="Li L.F."/>
            <person name="Wei W."/>
            <person name="Gao Y.C."/>
            <person name="Liu J.Z."/>
            <person name="Shao H.Z."/>
            <person name="Wang X."/>
            <person name="Wang C.C."/>
            <person name="Yang T.C."/>
            <person name="Huo Q.B."/>
            <person name="Li W."/>
            <person name="Chen H.Y."/>
            <person name="Chen S.E."/>
            <person name="Zhou L.G."/>
            <person name="Ni X.B."/>
            <person name="Tian J.H."/>
            <person name="Sheng Y."/>
            <person name="Liu T."/>
            <person name="Pan Y.S."/>
            <person name="Xia L.Y."/>
            <person name="Li J."/>
            <person name="Zhao F."/>
            <person name="Cao W.C."/>
        </authorList>
    </citation>
    <scope>NUCLEOTIDE SEQUENCE</scope>
    <source>
        <strain evidence="1">Rmic-2018</strain>
    </source>
</reference>
<dbReference type="AlphaFoldDB" id="A0A9J6EE96"/>
<evidence type="ECO:0000313" key="1">
    <source>
        <dbReference type="EMBL" id="KAH8032681.1"/>
    </source>
</evidence>
<evidence type="ECO:0000313" key="2">
    <source>
        <dbReference type="Proteomes" id="UP000821866"/>
    </source>
</evidence>
<sequence length="220" mass="24662">MKEGRWSMTFDMWTNDHKKIAYITAMAHYVSVKWELGSLVLFTSDFSPEKKTRDNIRKEFVRRSAKLGTDEGMWSNVVFVKDQGANVIRALRPYARMNCCAHVLNTVFRYPFDNRYLAQGLPDLFEQLQKSESCCDFLQTEQTDRPATTLCVPEDMHAVEFKASLDQVRAKLGSVMSGQARAGPGLESHARAGLGLGSVMGRARATPGLKTTGTDWARAS</sequence>
<accession>A0A9J6EE96</accession>
<dbReference type="InterPro" id="IPR012337">
    <property type="entry name" value="RNaseH-like_sf"/>
</dbReference>
<name>A0A9J6EE96_RHIMP</name>
<proteinExistence type="predicted"/>
<dbReference type="EMBL" id="JABSTU010000004">
    <property type="protein sequence ID" value="KAH8032681.1"/>
    <property type="molecule type" value="Genomic_DNA"/>
</dbReference>
<comment type="caution">
    <text evidence="1">The sequence shown here is derived from an EMBL/GenBank/DDBJ whole genome shotgun (WGS) entry which is preliminary data.</text>
</comment>
<gene>
    <name evidence="1" type="ORF">HPB51_000466</name>
</gene>
<keyword evidence="2" id="KW-1185">Reference proteome</keyword>
<reference evidence="1" key="2">
    <citation type="submission" date="2021-09" db="EMBL/GenBank/DDBJ databases">
        <authorList>
            <person name="Jia N."/>
            <person name="Wang J."/>
            <person name="Shi W."/>
            <person name="Du L."/>
            <person name="Sun Y."/>
            <person name="Zhan W."/>
            <person name="Jiang J."/>
            <person name="Wang Q."/>
            <person name="Zhang B."/>
            <person name="Ji P."/>
            <person name="Sakyi L.B."/>
            <person name="Cui X."/>
            <person name="Yuan T."/>
            <person name="Jiang B."/>
            <person name="Yang W."/>
            <person name="Lam T.T.-Y."/>
            <person name="Chang Q."/>
            <person name="Ding S."/>
            <person name="Wang X."/>
            <person name="Zhu J."/>
            <person name="Ruan X."/>
            <person name="Zhao L."/>
            <person name="Wei J."/>
            <person name="Que T."/>
            <person name="Du C."/>
            <person name="Cheng J."/>
            <person name="Dai P."/>
            <person name="Han X."/>
            <person name="Huang E."/>
            <person name="Gao Y."/>
            <person name="Liu J."/>
            <person name="Shao H."/>
            <person name="Ye R."/>
            <person name="Li L."/>
            <person name="Wei W."/>
            <person name="Wang X."/>
            <person name="Wang C."/>
            <person name="Huo Q."/>
            <person name="Li W."/>
            <person name="Guo W."/>
            <person name="Chen H."/>
            <person name="Chen S."/>
            <person name="Zhou L."/>
            <person name="Zhou L."/>
            <person name="Ni X."/>
            <person name="Tian J."/>
            <person name="Zhou Y."/>
            <person name="Sheng Y."/>
            <person name="Liu T."/>
            <person name="Pan Y."/>
            <person name="Xia L."/>
            <person name="Li J."/>
            <person name="Zhao F."/>
            <person name="Cao W."/>
        </authorList>
    </citation>
    <scope>NUCLEOTIDE SEQUENCE</scope>
    <source>
        <strain evidence="1">Rmic-2018</strain>
        <tissue evidence="1">Larvae</tissue>
    </source>
</reference>